<dbReference type="EMBL" id="JBHSDV010000002">
    <property type="protein sequence ID" value="MFC4388108.1"/>
    <property type="molecule type" value="Genomic_DNA"/>
</dbReference>
<organism evidence="2 3">
    <name type="scientific">Gracilibacillus marinus</name>
    <dbReference type="NCBI Taxonomy" id="630535"/>
    <lineage>
        <taxon>Bacteria</taxon>
        <taxon>Bacillati</taxon>
        <taxon>Bacillota</taxon>
        <taxon>Bacilli</taxon>
        <taxon>Bacillales</taxon>
        <taxon>Bacillaceae</taxon>
        <taxon>Gracilibacillus</taxon>
    </lineage>
</organism>
<accession>A0ABV8VZ75</accession>
<keyword evidence="1" id="KW-0812">Transmembrane</keyword>
<dbReference type="RefSeq" id="WP_390198882.1">
    <property type="nucleotide sequence ID" value="NZ_JBHSDV010000002.1"/>
</dbReference>
<keyword evidence="1" id="KW-0472">Membrane</keyword>
<comment type="caution">
    <text evidence="2">The sequence shown here is derived from an EMBL/GenBank/DDBJ whole genome shotgun (WGS) entry which is preliminary data.</text>
</comment>
<evidence type="ECO:0000256" key="1">
    <source>
        <dbReference type="SAM" id="Phobius"/>
    </source>
</evidence>
<keyword evidence="3" id="KW-1185">Reference proteome</keyword>
<keyword evidence="1" id="KW-1133">Transmembrane helix</keyword>
<reference evidence="3" key="1">
    <citation type="journal article" date="2019" name="Int. J. Syst. Evol. Microbiol.">
        <title>The Global Catalogue of Microorganisms (GCM) 10K type strain sequencing project: providing services to taxonomists for standard genome sequencing and annotation.</title>
        <authorList>
            <consortium name="The Broad Institute Genomics Platform"/>
            <consortium name="The Broad Institute Genome Sequencing Center for Infectious Disease"/>
            <person name="Wu L."/>
            <person name="Ma J."/>
        </authorList>
    </citation>
    <scope>NUCLEOTIDE SEQUENCE [LARGE SCALE GENOMIC DNA]</scope>
    <source>
        <strain evidence="3">KACC 14058</strain>
    </source>
</reference>
<feature type="transmembrane region" description="Helical" evidence="1">
    <location>
        <begin position="56"/>
        <end position="74"/>
    </location>
</feature>
<sequence length="103" mass="11861">MRKLIIFLWLSILIAIPLHPSITSIHDGTHYPISFTLDLHDTDTSSTELQVGTDKFIVASGIFILIMFYALRFYRSIDFLQQIITQLTARFYQSNYLISSTSN</sequence>
<name>A0ABV8VZ75_9BACI</name>
<protein>
    <submittedName>
        <fullName evidence="2">Uncharacterized protein</fullName>
    </submittedName>
</protein>
<gene>
    <name evidence="2" type="ORF">ACFOZ1_09840</name>
</gene>
<evidence type="ECO:0000313" key="2">
    <source>
        <dbReference type="EMBL" id="MFC4388108.1"/>
    </source>
</evidence>
<proteinExistence type="predicted"/>
<dbReference type="Proteomes" id="UP001595880">
    <property type="component" value="Unassembled WGS sequence"/>
</dbReference>
<evidence type="ECO:0000313" key="3">
    <source>
        <dbReference type="Proteomes" id="UP001595880"/>
    </source>
</evidence>